<dbReference type="Gene3D" id="2.60.120.260">
    <property type="entry name" value="Galactose-binding domain-like"/>
    <property type="match status" value="2"/>
</dbReference>
<keyword evidence="1" id="KW-0326">Glycosidase</keyword>
<sequence>MKRIISLSIMLVFLLCSMTSMCNFDLDARAESPLRRPISEDNPLFFYNLYYGEQGPDNIEAFWNVLPDDVKDYFAIMILPESPYDYTEVNRNWIESMLDKAQELNIPVIIQNEAFNTHSNIPKSYYSQLFDDYSVLIGLCFAELSVANLGVVTPDASTIQSMKDTIDTVAEKGGYFIWQDMATFTTHVFLKVGADNDLFNKFKDNSEHIIIMDKHNGKSKRFVTPAAAMGFWLSDLAGNWGSNSEDWLWAEAGYSRLYEEPESVIWTDIFRKDEWKKVFTFPDAQYGVDWLQDMAFGANVFSLECPYHGFTSMESDQLTPAFNNVVLPLIRKMINNSIIPSKQEVYDKVKVAFHPNEQKPGSLEDDEFFKKLYGADNTEHEWMPSNGRYFGIPILPVLSGEEEFDDFTTILHSDKYDGHFPSVYEKVNLMNSIYPSIGTGDSWFVNNDNNWFIANPHENEDIATTFEFPLKINTCTSLGGQIAPHTFGIVEESEDSLDIHLSNYRIDAETDVWNNSNYEFKNDIKEYVRNQYIANPTDDELRESIIIIKGATDGEPVISDIVGDNGFEYITDWEEELQEYTITVNHNGPVDMTIDATGNSPDYTSKNIAPFAHVSTSSYENGSNMDEYAVDGLSDTRWNADPGDRVGSWIKLEFDEEVTFNKVVIREFLDRMKGYDLQYWDGSQWNNINVEVDVSDSIHTLDFDSITSNKVRLYMTDTKKDSNGWGSEPSIYEFELYSESDELPVSESGENLATGKTVACSSMHNNDYFYDPNNVTDNDLMSRWNAAGGTGPGEWLEIDFGEPTEFNKVILKEYLDRVTGYKLQYLDGDEWVDIVEDATIGHYCVNIFDPIESNKLRLYFTSSKKDSYGWGRDPSIYEIEVYN</sequence>
<dbReference type="PROSITE" id="PS50022">
    <property type="entry name" value="FA58C_3"/>
    <property type="match status" value="1"/>
</dbReference>
<reference evidence="4" key="1">
    <citation type="submission" date="2022-06" db="EMBL/GenBank/DDBJ databases">
        <title>Vallitalea longa sp. nov., an anaerobic bacterium isolated from marine sediment.</title>
        <authorList>
            <person name="Hirano S."/>
            <person name="Terahara T."/>
            <person name="Mori K."/>
            <person name="Hamada M."/>
            <person name="Matsumoto R."/>
            <person name="Kobayashi T."/>
        </authorList>
    </citation>
    <scope>NUCLEOTIDE SEQUENCE</scope>
    <source>
        <strain evidence="4">SH18-1</strain>
    </source>
</reference>
<name>A0A9W5YGF6_9FIRM</name>
<keyword evidence="2" id="KW-0732">Signal</keyword>
<dbReference type="InterPro" id="IPR008979">
    <property type="entry name" value="Galactose-bd-like_sf"/>
</dbReference>
<dbReference type="RefSeq" id="WP_281817184.1">
    <property type="nucleotide sequence ID" value="NZ_BRLB01000011.1"/>
</dbReference>
<dbReference type="InterPro" id="IPR013191">
    <property type="entry name" value="GH98_central"/>
</dbReference>
<dbReference type="Pfam" id="PF08307">
    <property type="entry name" value="Glyco_hydro_98C"/>
    <property type="match status" value="1"/>
</dbReference>
<accession>A0A9W5YGF6</accession>
<protein>
    <submittedName>
        <fullName evidence="4">Fucolectin</fullName>
    </submittedName>
</protein>
<proteinExistence type="predicted"/>
<dbReference type="InterPro" id="IPR013190">
    <property type="entry name" value="GH98_C"/>
</dbReference>
<dbReference type="Proteomes" id="UP001144256">
    <property type="component" value="Unassembled WGS sequence"/>
</dbReference>
<keyword evidence="1" id="KW-0378">Hydrolase</keyword>
<comment type="caution">
    <text evidence="4">The sequence shown here is derived from an EMBL/GenBank/DDBJ whole genome shotgun (WGS) entry which is preliminary data.</text>
</comment>
<dbReference type="GO" id="GO:0005975">
    <property type="term" value="P:carbohydrate metabolic process"/>
    <property type="evidence" value="ECO:0007669"/>
    <property type="project" value="InterPro"/>
</dbReference>
<gene>
    <name evidence="4" type="ORF">SH1V18_32130</name>
</gene>
<evidence type="ECO:0000313" key="4">
    <source>
        <dbReference type="EMBL" id="GKX30733.1"/>
    </source>
</evidence>
<dbReference type="Gene3D" id="2.60.220.10">
    <property type="entry name" value="Polysaccharide lyase family 8-like, C-terminal"/>
    <property type="match status" value="1"/>
</dbReference>
<evidence type="ECO:0000259" key="3">
    <source>
        <dbReference type="PROSITE" id="PS50022"/>
    </source>
</evidence>
<organism evidence="4 5">
    <name type="scientific">Vallitalea longa</name>
    <dbReference type="NCBI Taxonomy" id="2936439"/>
    <lineage>
        <taxon>Bacteria</taxon>
        <taxon>Bacillati</taxon>
        <taxon>Bacillota</taxon>
        <taxon>Clostridia</taxon>
        <taxon>Lachnospirales</taxon>
        <taxon>Vallitaleaceae</taxon>
        <taxon>Vallitalea</taxon>
    </lineage>
</organism>
<evidence type="ECO:0000256" key="1">
    <source>
        <dbReference type="ARBA" id="ARBA00023295"/>
    </source>
</evidence>
<dbReference type="AlphaFoldDB" id="A0A9W5YGF6"/>
<dbReference type="EMBL" id="BRLB01000011">
    <property type="protein sequence ID" value="GKX30733.1"/>
    <property type="molecule type" value="Genomic_DNA"/>
</dbReference>
<dbReference type="Gene3D" id="3.20.20.80">
    <property type="entry name" value="Glycosidases"/>
    <property type="match status" value="1"/>
</dbReference>
<evidence type="ECO:0000313" key="5">
    <source>
        <dbReference type="Proteomes" id="UP001144256"/>
    </source>
</evidence>
<feature type="domain" description="F5/8 type C" evidence="3">
    <location>
        <begin position="740"/>
        <end position="883"/>
    </location>
</feature>
<dbReference type="Pfam" id="PF08306">
    <property type="entry name" value="Glyco_hydro_98M"/>
    <property type="match status" value="1"/>
</dbReference>
<dbReference type="InterPro" id="IPR011071">
    <property type="entry name" value="Lyase_8-like_C"/>
</dbReference>
<dbReference type="GO" id="GO:0016798">
    <property type="term" value="F:hydrolase activity, acting on glycosyl bonds"/>
    <property type="evidence" value="ECO:0007669"/>
    <property type="project" value="UniProtKB-KW"/>
</dbReference>
<feature type="signal peptide" evidence="2">
    <location>
        <begin position="1"/>
        <end position="22"/>
    </location>
</feature>
<dbReference type="SUPFAM" id="SSF49785">
    <property type="entry name" value="Galactose-binding domain-like"/>
    <property type="match status" value="2"/>
</dbReference>
<dbReference type="Gene3D" id="3.30.2330.20">
    <property type="entry name" value="family 98 glycoside hydrolase"/>
    <property type="match status" value="1"/>
</dbReference>
<dbReference type="Pfam" id="PF00754">
    <property type="entry name" value="F5_F8_type_C"/>
    <property type="match status" value="2"/>
</dbReference>
<keyword evidence="5" id="KW-1185">Reference proteome</keyword>
<feature type="chain" id="PRO_5040910938" evidence="2">
    <location>
        <begin position="23"/>
        <end position="883"/>
    </location>
</feature>
<evidence type="ECO:0000256" key="2">
    <source>
        <dbReference type="SAM" id="SignalP"/>
    </source>
</evidence>
<dbReference type="InterPro" id="IPR000421">
    <property type="entry name" value="FA58C"/>
</dbReference>